<keyword evidence="3" id="KW-1133">Transmembrane helix</keyword>
<protein>
    <recommendedName>
        <fullName evidence="4">DUF11 domain-containing protein</fullName>
    </recommendedName>
</protein>
<dbReference type="Proteomes" id="UP000305471">
    <property type="component" value="Unassembled WGS sequence"/>
</dbReference>
<feature type="transmembrane region" description="Helical" evidence="3">
    <location>
        <begin position="12"/>
        <end position="31"/>
    </location>
</feature>
<dbReference type="PANTHER" id="PTHR46580">
    <property type="entry name" value="SENSOR KINASE-RELATED"/>
    <property type="match status" value="1"/>
</dbReference>
<keyword evidence="3" id="KW-0472">Membrane</keyword>
<name>A0A4U0Z6X2_9ALTE</name>
<dbReference type="EMBL" id="SWCO01000010">
    <property type="protein sequence ID" value="TKB01501.1"/>
    <property type="molecule type" value="Genomic_DNA"/>
</dbReference>
<dbReference type="RefSeq" id="WP_136783325.1">
    <property type="nucleotide sequence ID" value="NZ_SWCO01000010.1"/>
</dbReference>
<dbReference type="InterPro" id="IPR028974">
    <property type="entry name" value="TSP_type-3_rpt"/>
</dbReference>
<organism evidence="5 6">
    <name type="scientific">Alteromonas portus</name>
    <dbReference type="NCBI Taxonomy" id="2565549"/>
    <lineage>
        <taxon>Bacteria</taxon>
        <taxon>Pseudomonadati</taxon>
        <taxon>Pseudomonadota</taxon>
        <taxon>Gammaproteobacteria</taxon>
        <taxon>Alteromonadales</taxon>
        <taxon>Alteromonadaceae</taxon>
        <taxon>Alteromonas/Salinimonas group</taxon>
        <taxon>Alteromonas</taxon>
    </lineage>
</organism>
<comment type="caution">
    <text evidence="5">The sequence shown here is derived from an EMBL/GenBank/DDBJ whole genome shotgun (WGS) entry which is preliminary data.</text>
</comment>
<keyword evidence="1" id="KW-0732">Signal</keyword>
<keyword evidence="6" id="KW-1185">Reference proteome</keyword>
<dbReference type="InterPro" id="IPR028994">
    <property type="entry name" value="Integrin_alpha_N"/>
</dbReference>
<evidence type="ECO:0000256" key="2">
    <source>
        <dbReference type="SAM" id="MobiDB-lite"/>
    </source>
</evidence>
<feature type="region of interest" description="Disordered" evidence="2">
    <location>
        <begin position="1177"/>
        <end position="1231"/>
    </location>
</feature>
<feature type="domain" description="DUF11" evidence="4">
    <location>
        <begin position="645"/>
        <end position="718"/>
    </location>
</feature>
<evidence type="ECO:0000256" key="1">
    <source>
        <dbReference type="ARBA" id="ARBA00022729"/>
    </source>
</evidence>
<keyword evidence="3" id="KW-0812">Transmembrane</keyword>
<dbReference type="InterPro" id="IPR001434">
    <property type="entry name" value="OmcB-like_DUF11"/>
</dbReference>
<dbReference type="Gene3D" id="4.10.1080.10">
    <property type="entry name" value="TSP type-3 repeat"/>
    <property type="match status" value="1"/>
</dbReference>
<dbReference type="SUPFAM" id="SSF69318">
    <property type="entry name" value="Integrin alpha N-terminal domain"/>
    <property type="match status" value="1"/>
</dbReference>
<dbReference type="Pfam" id="PF01345">
    <property type="entry name" value="DUF11"/>
    <property type="match status" value="1"/>
</dbReference>
<dbReference type="Gene3D" id="2.130.10.130">
    <property type="entry name" value="Integrin alpha, N-terminal"/>
    <property type="match status" value="1"/>
</dbReference>
<sequence>MDCGNYKPKINIAILFYSAFLIMISSMANAMTLSVTKTTDKASTGGYVYHKIIISNDSSSTKSDVTLYVNVGENTFFADALPYQSGGCSGACGDSETARWEFGDLAPGAFKVITLPVYSSTLSTGDERTLKASVTYSGQSNTLEVLKPSTTNNSPSVALHVAANSQVVSANENVDFEISYGNVGNTGIASPSMEVNIPAGMSFVSASHNGTVSNNKIVWTLPALNPDVGNKYLFTLKKSGSSSNGKVDEVSAQFFNGSNVIVTSEDAVVTSNLPQLSLTVSANNDYWQEGSYSVMRYTVSNNSGVAVPEVSLYSMVAQGTAHSVARPSINGGCSGACNFGEWGRWDLGTIDAGESKVITVPVYNSNADSGEPIESLVQVFTGSGDYSLGTRPTVIRANESTVDLIISPNKGIVANNESIKYQITYGNQATSAYTPMKLLFSIPEGFDYISSSDGGAVVGSNVEWNLGTINPAVGGTRFVEIKPSSALTNAHIVKTEAILQTDNWIQRSTDSVVINGTLNLDVIATIQNDMSQESELTFVKVLVTNKGALDVSALNLSMMVPSRTAFSLPMPGITGGCSGACDSGEWARWTFPVIGAGESRFVTVPIYYNQVTKGEPLEIQLHVNDATQSYNLTLQPTFVAKGDNDMQLSLVADKQQVAAGERVRYEMTYGQLGSDAYTDVMLKLPIPENLTFVSGSDGAFIENGQLQWNLGTVNPGDGGMHYAYFDVDTELTEGTPITLEAAVYESAERVQRSTDSIVIKENVKLTVTASRATTLHQQDFYSYQKFVVANEGTLDISDVQLHIQTGTRLHHSRPSPGISAGCSGACDSHERGRWILDTLKAGESRTISIPFYTTNAEPGEPLDIIAYATEASGDLQVAARQSLLTSAVLPLEMVLSSQRSVIKANEIQSFRVSFGNSSTTAYPNALLKVTIPEGYSYQSATGVNEKIGNVIYWPLGTIEASHSGAVTFSLKANSALTNGQTMKVEAEIVSEDDANSVSRSNLITAIHNLVPFVLDVENVYTTPVTDESTATVNLDLEVTSPTQIAEVRVTSNAPQYSTYPNSTTDGGCSGVCDGSEWGRWELGSLNSGATSPLSYVLSMGYSLPPGKLLIGNYVASSTSSPVLMQAISTVIPTGTTVVTSPNHDSDGDNIPDWWELRYLGAMNWLLADSDGDADGDGYTNWDEFRNNTDPSDSSSTPPDNDGDFISDLLDPDDDNDGVNDEDDAFPFDPSRYKPTKFDVDGDGNADLLWRSFNKGWNFLWAMDGTQISEATPINVVQEYTWTMDGLGDYNGDGKSDIFWRNSDTGKNFIYLMDGANIKDRYVLNYVTAETWQLVGNGDFDADGVGDVMWRNVERGDTWFYLMEKGRIGESKPSLWVTDLNFQVVATGDIDGDGDEDIIWRRSTTGLVYIWLMEDGEISSQYSLITANTNWQIVGTGDIDGDGTADIILRNQADGRNWVYLMKDGQIDTSTLINEVADLNWQIGNIGDYDGDGKADLMWRNEVTTRNIVHLMDGTTVKSRGVLRPTDNTWQVAK</sequence>
<evidence type="ECO:0000256" key="3">
    <source>
        <dbReference type="SAM" id="Phobius"/>
    </source>
</evidence>
<gene>
    <name evidence="5" type="ORF">E5672_16970</name>
</gene>
<accession>A0A4U0Z6X2</accession>
<evidence type="ECO:0000313" key="5">
    <source>
        <dbReference type="EMBL" id="TKB01501.1"/>
    </source>
</evidence>
<dbReference type="GO" id="GO:0005509">
    <property type="term" value="F:calcium ion binding"/>
    <property type="evidence" value="ECO:0007669"/>
    <property type="project" value="InterPro"/>
</dbReference>
<proteinExistence type="predicted"/>
<reference evidence="5 6" key="1">
    <citation type="submission" date="2019-04" db="EMBL/GenBank/DDBJ databases">
        <title>Alteromonas portus sp. nov., an alginate lyase-excreting marine bacterium.</title>
        <authorList>
            <person name="Huang H."/>
            <person name="Mo K."/>
            <person name="Bao S."/>
        </authorList>
    </citation>
    <scope>NUCLEOTIDE SEQUENCE [LARGE SCALE GENOMIC DNA]</scope>
    <source>
        <strain evidence="5 6">HB161718</strain>
    </source>
</reference>
<feature type="compositionally biased region" description="Low complexity" evidence="2">
    <location>
        <begin position="1187"/>
        <end position="1199"/>
    </location>
</feature>
<feature type="compositionally biased region" description="Acidic residues" evidence="2">
    <location>
        <begin position="1200"/>
        <end position="1225"/>
    </location>
</feature>
<dbReference type="Pfam" id="PF13517">
    <property type="entry name" value="FG-GAP_3"/>
    <property type="match status" value="2"/>
</dbReference>
<dbReference type="OrthoDB" id="9785394at2"/>
<dbReference type="InterPro" id="IPR013517">
    <property type="entry name" value="FG-GAP"/>
</dbReference>
<dbReference type="PANTHER" id="PTHR46580:SF2">
    <property type="entry name" value="MAM DOMAIN-CONTAINING PROTEIN"/>
    <property type="match status" value="1"/>
</dbReference>
<evidence type="ECO:0000313" key="6">
    <source>
        <dbReference type="Proteomes" id="UP000305471"/>
    </source>
</evidence>
<evidence type="ECO:0000259" key="4">
    <source>
        <dbReference type="Pfam" id="PF01345"/>
    </source>
</evidence>